<keyword evidence="2" id="KW-1185">Reference proteome</keyword>
<dbReference type="EMBL" id="KK852530">
    <property type="protein sequence ID" value="KDR21922.1"/>
    <property type="molecule type" value="Genomic_DNA"/>
</dbReference>
<evidence type="ECO:0000313" key="1">
    <source>
        <dbReference type="EMBL" id="KDR21922.1"/>
    </source>
</evidence>
<reference evidence="1 2" key="1">
    <citation type="journal article" date="2014" name="Nat. Commun.">
        <title>Molecular traces of alternative social organization in a termite genome.</title>
        <authorList>
            <person name="Terrapon N."/>
            <person name="Li C."/>
            <person name="Robertson H.M."/>
            <person name="Ji L."/>
            <person name="Meng X."/>
            <person name="Booth W."/>
            <person name="Chen Z."/>
            <person name="Childers C.P."/>
            <person name="Glastad K.M."/>
            <person name="Gokhale K."/>
            <person name="Gowin J."/>
            <person name="Gronenberg W."/>
            <person name="Hermansen R.A."/>
            <person name="Hu H."/>
            <person name="Hunt B.G."/>
            <person name="Huylmans A.K."/>
            <person name="Khalil S.M."/>
            <person name="Mitchell R.D."/>
            <person name="Munoz-Torres M.C."/>
            <person name="Mustard J.A."/>
            <person name="Pan H."/>
            <person name="Reese J.T."/>
            <person name="Scharf M.E."/>
            <person name="Sun F."/>
            <person name="Vogel H."/>
            <person name="Xiao J."/>
            <person name="Yang W."/>
            <person name="Yang Z."/>
            <person name="Yang Z."/>
            <person name="Zhou J."/>
            <person name="Zhu J."/>
            <person name="Brent C.S."/>
            <person name="Elsik C.G."/>
            <person name="Goodisman M.A."/>
            <person name="Liberles D.A."/>
            <person name="Roe R.M."/>
            <person name="Vargo E.L."/>
            <person name="Vilcinskas A."/>
            <person name="Wang J."/>
            <person name="Bornberg-Bauer E."/>
            <person name="Korb J."/>
            <person name="Zhang G."/>
            <person name="Liebig J."/>
        </authorList>
    </citation>
    <scope>NUCLEOTIDE SEQUENCE [LARGE SCALE GENOMIC DNA]</scope>
    <source>
        <tissue evidence="1">Whole organism</tissue>
    </source>
</reference>
<organism evidence="1 2">
    <name type="scientific">Zootermopsis nevadensis</name>
    <name type="common">Dampwood termite</name>
    <dbReference type="NCBI Taxonomy" id="136037"/>
    <lineage>
        <taxon>Eukaryota</taxon>
        <taxon>Metazoa</taxon>
        <taxon>Ecdysozoa</taxon>
        <taxon>Arthropoda</taxon>
        <taxon>Hexapoda</taxon>
        <taxon>Insecta</taxon>
        <taxon>Pterygota</taxon>
        <taxon>Neoptera</taxon>
        <taxon>Polyneoptera</taxon>
        <taxon>Dictyoptera</taxon>
        <taxon>Blattodea</taxon>
        <taxon>Blattoidea</taxon>
        <taxon>Termitoidae</taxon>
        <taxon>Termopsidae</taxon>
        <taxon>Zootermopsis</taxon>
    </lineage>
</organism>
<dbReference type="AlphaFoldDB" id="A0A067RDS1"/>
<gene>
    <name evidence="1" type="ORF">L798_00473</name>
</gene>
<evidence type="ECO:0000313" key="2">
    <source>
        <dbReference type="Proteomes" id="UP000027135"/>
    </source>
</evidence>
<dbReference type="InParanoid" id="A0A067RDS1"/>
<sequence length="41" mass="4431">MDVSGDVTSLRKKAVIISFSPFDSGLSEADHFSAFVTTCYT</sequence>
<accession>A0A067RDS1</accession>
<dbReference type="Proteomes" id="UP000027135">
    <property type="component" value="Unassembled WGS sequence"/>
</dbReference>
<name>A0A067RDS1_ZOONE</name>
<proteinExistence type="predicted"/>
<protein>
    <submittedName>
        <fullName evidence="1">Uncharacterized protein</fullName>
    </submittedName>
</protein>